<dbReference type="InterPro" id="IPR023865">
    <property type="entry name" value="Aliphatic_acid_kinase_CS"/>
</dbReference>
<dbReference type="GO" id="GO:0008776">
    <property type="term" value="F:acetate kinase activity"/>
    <property type="evidence" value="ECO:0007669"/>
    <property type="project" value="TreeGrafter"/>
</dbReference>
<evidence type="ECO:0000256" key="2">
    <source>
        <dbReference type="ARBA" id="ARBA00022679"/>
    </source>
</evidence>
<dbReference type="PANTHER" id="PTHR21060:SF15">
    <property type="entry name" value="ACETATE KINASE-RELATED"/>
    <property type="match status" value="1"/>
</dbReference>
<accession>A0A3P1VB45</accession>
<evidence type="ECO:0000256" key="3">
    <source>
        <dbReference type="ARBA" id="ARBA00022741"/>
    </source>
</evidence>
<reference evidence="7" key="1">
    <citation type="submission" date="2018-11" db="EMBL/GenBank/DDBJ databases">
        <title>Genomes From Bacteria Associated with the Canine Oral Cavity: a Test Case for Automated Genome-Based Taxonomic Assignment.</title>
        <authorList>
            <person name="Coil D.A."/>
            <person name="Jospin G."/>
            <person name="Darling A.E."/>
            <person name="Wallis C."/>
            <person name="Davis I.J."/>
            <person name="Harris S."/>
            <person name="Eisen J.A."/>
            <person name="Holcombe L.J."/>
            <person name="O'Flynn C."/>
        </authorList>
    </citation>
    <scope>NUCLEOTIDE SEQUENCE [LARGE SCALE GENOMIC DNA]</scope>
    <source>
        <strain evidence="7">OH5060</strain>
    </source>
</reference>
<organism evidence="7">
    <name type="scientific">Fusobacterium nucleatum</name>
    <dbReference type="NCBI Taxonomy" id="851"/>
    <lineage>
        <taxon>Bacteria</taxon>
        <taxon>Fusobacteriati</taxon>
        <taxon>Fusobacteriota</taxon>
        <taxon>Fusobacteriia</taxon>
        <taxon>Fusobacteriales</taxon>
        <taxon>Fusobacteriaceae</taxon>
        <taxon>Fusobacterium</taxon>
    </lineage>
</organism>
<dbReference type="SUPFAM" id="SSF53067">
    <property type="entry name" value="Actin-like ATPase domain"/>
    <property type="match status" value="2"/>
</dbReference>
<dbReference type="GO" id="GO:0006083">
    <property type="term" value="P:acetate metabolic process"/>
    <property type="evidence" value="ECO:0007669"/>
    <property type="project" value="TreeGrafter"/>
</dbReference>
<dbReference type="PANTHER" id="PTHR21060">
    <property type="entry name" value="ACETATE KINASE"/>
    <property type="match status" value="1"/>
</dbReference>
<proteinExistence type="inferred from homology"/>
<keyword evidence="5" id="KW-0067">ATP-binding</keyword>
<name>A0A3P1VB45_FUSNU</name>
<protein>
    <submittedName>
        <fullName evidence="7">Acetate kinase</fullName>
    </submittedName>
</protein>
<feature type="non-terminal residue" evidence="7">
    <location>
        <position position="1"/>
    </location>
</feature>
<evidence type="ECO:0000256" key="6">
    <source>
        <dbReference type="RuleBase" id="RU003835"/>
    </source>
</evidence>
<dbReference type="AlphaFoldDB" id="A0A3P1VB45"/>
<dbReference type="PRINTS" id="PR00471">
    <property type="entry name" value="ACETATEKNASE"/>
</dbReference>
<dbReference type="Pfam" id="PF00871">
    <property type="entry name" value="Acetate_kinase"/>
    <property type="match status" value="1"/>
</dbReference>
<evidence type="ECO:0000256" key="5">
    <source>
        <dbReference type="ARBA" id="ARBA00022840"/>
    </source>
</evidence>
<dbReference type="Gene3D" id="3.30.420.40">
    <property type="match status" value="2"/>
</dbReference>
<keyword evidence="4 6" id="KW-0418">Kinase</keyword>
<keyword evidence="2 6" id="KW-0808">Transferase</keyword>
<dbReference type="PROSITE" id="PS01076">
    <property type="entry name" value="ACETATE_KINASE_2"/>
    <property type="match status" value="1"/>
</dbReference>
<feature type="non-terminal residue" evidence="7">
    <location>
        <position position="99"/>
    </location>
</feature>
<comment type="similarity">
    <text evidence="1 6">Belongs to the acetokinase family.</text>
</comment>
<keyword evidence="3" id="KW-0547">Nucleotide-binding</keyword>
<evidence type="ECO:0000256" key="4">
    <source>
        <dbReference type="ARBA" id="ARBA00022777"/>
    </source>
</evidence>
<dbReference type="InterPro" id="IPR000890">
    <property type="entry name" value="Aliphatic_acid_kin_short-chain"/>
</dbReference>
<evidence type="ECO:0000256" key="1">
    <source>
        <dbReference type="ARBA" id="ARBA00008748"/>
    </source>
</evidence>
<comment type="caution">
    <text evidence="7">The sequence shown here is derived from an EMBL/GenBank/DDBJ whole genome shotgun (WGS) entry which is preliminary data.</text>
</comment>
<dbReference type="InterPro" id="IPR043129">
    <property type="entry name" value="ATPase_NBD"/>
</dbReference>
<sequence>GIEACKSLLPNVKQVAVFDTAFHQTMPPINYLYAIPYKFYEKYKIRRYGFHGTSHMYITNRTAEILGKDVNEINLITCHLGNGSSITAVKNGKSYDTSM</sequence>
<gene>
    <name evidence="7" type="ORF">EII28_12640</name>
</gene>
<evidence type="ECO:0000313" key="7">
    <source>
        <dbReference type="EMBL" id="RRD31444.1"/>
    </source>
</evidence>
<dbReference type="EMBL" id="RQZD01000187">
    <property type="protein sequence ID" value="RRD31444.1"/>
    <property type="molecule type" value="Genomic_DNA"/>
</dbReference>
<dbReference type="GO" id="GO:0005524">
    <property type="term" value="F:ATP binding"/>
    <property type="evidence" value="ECO:0007669"/>
    <property type="project" value="UniProtKB-KW"/>
</dbReference>